<dbReference type="Proteomes" id="UP001443914">
    <property type="component" value="Unassembled WGS sequence"/>
</dbReference>
<reference evidence="2" key="1">
    <citation type="submission" date="2024-03" db="EMBL/GenBank/DDBJ databases">
        <title>WGS assembly of Saponaria officinalis var. Norfolk2.</title>
        <authorList>
            <person name="Jenkins J."/>
            <person name="Shu S."/>
            <person name="Grimwood J."/>
            <person name="Barry K."/>
            <person name="Goodstein D."/>
            <person name="Schmutz J."/>
            <person name="Leebens-Mack J."/>
            <person name="Osbourn A."/>
        </authorList>
    </citation>
    <scope>NUCLEOTIDE SEQUENCE [LARGE SCALE GENOMIC DNA]</scope>
    <source>
        <strain evidence="2">JIC</strain>
    </source>
</reference>
<feature type="compositionally biased region" description="Acidic residues" evidence="1">
    <location>
        <begin position="197"/>
        <end position="206"/>
    </location>
</feature>
<protein>
    <submittedName>
        <fullName evidence="2">Uncharacterized protein</fullName>
    </submittedName>
</protein>
<dbReference type="EMBL" id="JBDFQZ010000005">
    <property type="protein sequence ID" value="KAK9725020.1"/>
    <property type="molecule type" value="Genomic_DNA"/>
</dbReference>
<evidence type="ECO:0000313" key="2">
    <source>
        <dbReference type="EMBL" id="KAK9725020.1"/>
    </source>
</evidence>
<evidence type="ECO:0000256" key="1">
    <source>
        <dbReference type="SAM" id="MobiDB-lite"/>
    </source>
</evidence>
<feature type="region of interest" description="Disordered" evidence="1">
    <location>
        <begin position="129"/>
        <end position="167"/>
    </location>
</feature>
<gene>
    <name evidence="2" type="ORF">RND81_05G116100</name>
</gene>
<name>A0AAW1KRR9_SAPOF</name>
<organism evidence="2 3">
    <name type="scientific">Saponaria officinalis</name>
    <name type="common">Common soapwort</name>
    <name type="synonym">Lychnis saponaria</name>
    <dbReference type="NCBI Taxonomy" id="3572"/>
    <lineage>
        <taxon>Eukaryota</taxon>
        <taxon>Viridiplantae</taxon>
        <taxon>Streptophyta</taxon>
        <taxon>Embryophyta</taxon>
        <taxon>Tracheophyta</taxon>
        <taxon>Spermatophyta</taxon>
        <taxon>Magnoliopsida</taxon>
        <taxon>eudicotyledons</taxon>
        <taxon>Gunneridae</taxon>
        <taxon>Pentapetalae</taxon>
        <taxon>Caryophyllales</taxon>
        <taxon>Caryophyllaceae</taxon>
        <taxon>Caryophylleae</taxon>
        <taxon>Saponaria</taxon>
    </lineage>
</organism>
<comment type="caution">
    <text evidence="2">The sequence shown here is derived from an EMBL/GenBank/DDBJ whole genome shotgun (WGS) entry which is preliminary data.</text>
</comment>
<accession>A0AAW1KRR9</accession>
<evidence type="ECO:0000313" key="3">
    <source>
        <dbReference type="Proteomes" id="UP001443914"/>
    </source>
</evidence>
<proteinExistence type="predicted"/>
<sequence length="206" mass="22305">MVYPIVPFTIKAAVHIGSASTAMSPMILATYRLQFSPKMSKNYLACRHRTCLGSKTRMTGIMLSACLLRKHHTIIEVGPKGILARNNVLQWVLKKVVRDEPTEQTAGEQVTQFSAEPTATLITKHNMTTSSTVDPTNVGMVNPKPGHPPSTPEQKNKSSSLIRGSPIVDEIPAQVSVGSSLLNKFDAETTAPQVSDLGEDEPITKA</sequence>
<feature type="region of interest" description="Disordered" evidence="1">
    <location>
        <begin position="184"/>
        <end position="206"/>
    </location>
</feature>
<dbReference type="AlphaFoldDB" id="A0AAW1KRR9"/>
<keyword evidence="3" id="KW-1185">Reference proteome</keyword>